<keyword evidence="4" id="KW-0378">Hydrolase</keyword>
<dbReference type="InterPro" id="IPR058192">
    <property type="entry name" value="WHD_ROQ1-like"/>
</dbReference>
<dbReference type="SMART" id="SM00255">
    <property type="entry name" value="TIR"/>
    <property type="match status" value="1"/>
</dbReference>
<dbReference type="InterPro" id="IPR032675">
    <property type="entry name" value="LRR_dom_sf"/>
</dbReference>
<evidence type="ECO:0000256" key="7">
    <source>
        <dbReference type="ARBA" id="ARBA00047304"/>
    </source>
</evidence>
<dbReference type="InterPro" id="IPR027417">
    <property type="entry name" value="P-loop_NTPase"/>
</dbReference>
<dbReference type="SUPFAM" id="SSF52540">
    <property type="entry name" value="P-loop containing nucleoside triphosphate hydrolases"/>
    <property type="match status" value="1"/>
</dbReference>
<accession>A0ABM3I2P8</accession>
<reference evidence="10 11" key="1">
    <citation type="submission" date="2025-05" db="UniProtKB">
        <authorList>
            <consortium name="RefSeq"/>
        </authorList>
    </citation>
    <scope>IDENTIFICATION</scope>
    <source>
        <tissue evidence="10 11">Seedling</tissue>
    </source>
</reference>
<evidence type="ECO:0000259" key="8">
    <source>
        <dbReference type="PROSITE" id="PS50104"/>
    </source>
</evidence>
<dbReference type="PRINTS" id="PR00364">
    <property type="entry name" value="DISEASERSIST"/>
</dbReference>
<evidence type="ECO:0000313" key="12">
    <source>
        <dbReference type="RefSeq" id="XP_048319345.2"/>
    </source>
</evidence>
<dbReference type="Gene3D" id="1.10.8.430">
    <property type="entry name" value="Helical domain of apoptotic protease-activating factors"/>
    <property type="match status" value="1"/>
</dbReference>
<dbReference type="Gene3D" id="3.40.50.10140">
    <property type="entry name" value="Toll/interleukin-1 receptor homology (TIR) domain"/>
    <property type="match status" value="1"/>
</dbReference>
<dbReference type="InterPro" id="IPR042197">
    <property type="entry name" value="Apaf_helical"/>
</dbReference>
<dbReference type="Pfam" id="PF23286">
    <property type="entry name" value="LRR_13"/>
    <property type="match status" value="1"/>
</dbReference>
<evidence type="ECO:0000256" key="3">
    <source>
        <dbReference type="ARBA" id="ARBA00022737"/>
    </source>
</evidence>
<keyword evidence="6" id="KW-0520">NAD</keyword>
<dbReference type="InterPro" id="IPR058546">
    <property type="entry name" value="RPS4B/Roq1-like_LRR"/>
</dbReference>
<evidence type="ECO:0000256" key="4">
    <source>
        <dbReference type="ARBA" id="ARBA00022801"/>
    </source>
</evidence>
<dbReference type="InterPro" id="IPR045344">
    <property type="entry name" value="C-JID"/>
</dbReference>
<proteinExistence type="predicted"/>
<dbReference type="SUPFAM" id="SSF52200">
    <property type="entry name" value="Toll/Interleukin receptor TIR domain"/>
    <property type="match status" value="1"/>
</dbReference>
<dbReference type="InterPro" id="IPR044974">
    <property type="entry name" value="Disease_R_plants"/>
</dbReference>
<name>A0ABM3I2P8_ZIZJJ</name>
<dbReference type="InterPro" id="IPR002182">
    <property type="entry name" value="NB-ARC"/>
</dbReference>
<gene>
    <name evidence="10 11 12 13" type="primary">LOC107435894</name>
</gene>
<dbReference type="PANTHER" id="PTHR11017:SF479">
    <property type="entry name" value="DISEASE RESISTANCE PROTEIN (TIR-NBS-LRR CLASS) FAMILY"/>
    <property type="match status" value="1"/>
</dbReference>
<organism evidence="9 12">
    <name type="scientific">Ziziphus jujuba</name>
    <name type="common">Chinese jujube</name>
    <name type="synonym">Ziziphus sativa</name>
    <dbReference type="NCBI Taxonomy" id="326968"/>
    <lineage>
        <taxon>Eukaryota</taxon>
        <taxon>Viridiplantae</taxon>
        <taxon>Streptophyta</taxon>
        <taxon>Embryophyta</taxon>
        <taxon>Tracheophyta</taxon>
        <taxon>Spermatophyta</taxon>
        <taxon>Magnoliopsida</taxon>
        <taxon>eudicotyledons</taxon>
        <taxon>Gunneridae</taxon>
        <taxon>Pentapetalae</taxon>
        <taxon>rosids</taxon>
        <taxon>fabids</taxon>
        <taxon>Rosales</taxon>
        <taxon>Rhamnaceae</taxon>
        <taxon>Paliureae</taxon>
        <taxon>Ziziphus</taxon>
    </lineage>
</organism>
<dbReference type="InterPro" id="IPR000157">
    <property type="entry name" value="TIR_dom"/>
</dbReference>
<evidence type="ECO:0000313" key="13">
    <source>
        <dbReference type="RefSeq" id="XP_048319346.2"/>
    </source>
</evidence>
<evidence type="ECO:0000313" key="11">
    <source>
        <dbReference type="RefSeq" id="XP_048319344.2"/>
    </source>
</evidence>
<dbReference type="Pfam" id="PF01582">
    <property type="entry name" value="TIR"/>
    <property type="match status" value="1"/>
</dbReference>
<dbReference type="Gene3D" id="3.80.10.10">
    <property type="entry name" value="Ribonuclease Inhibitor"/>
    <property type="match status" value="2"/>
</dbReference>
<keyword evidence="2" id="KW-0433">Leucine-rich repeat</keyword>
<evidence type="ECO:0000256" key="6">
    <source>
        <dbReference type="ARBA" id="ARBA00023027"/>
    </source>
</evidence>
<comment type="catalytic activity">
    <reaction evidence="7">
        <text>NAD(+) + H2O = ADP-D-ribose + nicotinamide + H(+)</text>
        <dbReference type="Rhea" id="RHEA:16301"/>
        <dbReference type="ChEBI" id="CHEBI:15377"/>
        <dbReference type="ChEBI" id="CHEBI:15378"/>
        <dbReference type="ChEBI" id="CHEBI:17154"/>
        <dbReference type="ChEBI" id="CHEBI:57540"/>
        <dbReference type="ChEBI" id="CHEBI:57967"/>
        <dbReference type="EC" id="3.2.2.6"/>
    </reaction>
    <physiologicalReaction direction="left-to-right" evidence="7">
        <dbReference type="Rhea" id="RHEA:16302"/>
    </physiologicalReaction>
</comment>
<evidence type="ECO:0000256" key="1">
    <source>
        <dbReference type="ARBA" id="ARBA00011982"/>
    </source>
</evidence>
<dbReference type="SUPFAM" id="SSF52058">
    <property type="entry name" value="L domain-like"/>
    <property type="match status" value="2"/>
</dbReference>
<dbReference type="Pfam" id="PF20160">
    <property type="entry name" value="C-JID"/>
    <property type="match status" value="1"/>
</dbReference>
<evidence type="ECO:0000256" key="2">
    <source>
        <dbReference type="ARBA" id="ARBA00022614"/>
    </source>
</evidence>
<keyword evidence="3" id="KW-0677">Repeat</keyword>
<dbReference type="PANTHER" id="PTHR11017">
    <property type="entry name" value="LEUCINE-RICH REPEAT-CONTAINING PROTEIN"/>
    <property type="match status" value="1"/>
</dbReference>
<protein>
    <recommendedName>
        <fullName evidence="1">ADP-ribosyl cyclase/cyclic ADP-ribose hydrolase</fullName>
        <ecNumber evidence="1">3.2.2.6</ecNumber>
    </recommendedName>
</protein>
<dbReference type="RefSeq" id="XP_048319343.2">
    <property type="nucleotide sequence ID" value="XM_048463386.2"/>
</dbReference>
<dbReference type="Pfam" id="PF00931">
    <property type="entry name" value="NB-ARC"/>
    <property type="match status" value="1"/>
</dbReference>
<sequence>MVECSLSPRHMTRDSRSGGLHFSVYDNHNGMTSRVNIQSYVVNMSSFSLPSAVSPQQTHEFQEKYHVFLSFRGEDTRDQFASYLYAALSAKHISTFMDHHELERGDEISSTLSKAIQESKISIVIFSENYASSTWCLDELLQILKCRRTNGQIVMPIFYGIDPSTVRKQKGSYGDAFAQLEQRFKNRIEKVHQWRAALVEASNLCGLDSKDFRPETKLVQRIVEDIVLELPKYLSSNHHFKGHLVGIEGKVKEIESLLSIGLKDVRIIGIWGMGGIGKTTLASVVYQRLSYSQFEGCCFLRNVREEYARHGPNHLRKQLLSKLLNDEAILQMDTTIIDSPFILDRLRCRKVLIVLDDVDTLIQLDALIEGCNELAPESRMIVTTRNKQVLKKVADHIYKVDGLNDIESLELFRLHAFGKHSPAMDNDLVLEATSYASGHPLALKVLGSFLCSRSKTEWQSALMRLRRFPNPEIQDVLRISYEGLDDKKMKDMFLDIACLFNSSFKSDQVERMSDDCNSSVKIEISVLIDKSLIENIKGHEDNELWMHDLLRQMGRAIVRDVDNEPGNRSRLWDTMEVCKVLENSTGTMAVEVILLDVSIMKRNVKVCRGAFSNMRNLRILKIYYRNDIVGNDFKPNIIGGVNFKLSIPRNLDSYLSNKLRYLQWDLYPLKLLPSNFVPENLVELVLRGSHVEKLWNNRKDPAFPVLRRMNFSHSRFLTQLPDMLQSPNLESINLEGCTSLVQVLSSLQNLDKLTFLNLNGCSKLRYIFKEMSKRTDGFWDVVSFGGIKNVLNNFTNLKSCIQSFTSNLCLYSSSQTHISQKFAPNLRHLLMRETAIETLPPSIGCLSGLVKLDLGFCKRLKSLPRSICLMKSLEELDLFGCEKLKTFPEILEPMEHLKLLLLDYSGIKELPESIENLVSIRDLYLTQCKDLEFLPNNLCKLRNLERLWLEACSKFQHFPSLPPSLLDLSVSGCEKLKSLPELPSQCLSLSANGCMSLESISNWRAPLLKDLDIMGNRFSSGHIDFFGCDKLDENTSNIVLADHVAIKILSRVKVGRTDLHSHFRYTGDQIPKWFSYRTCGTSINNIMLPPYWNNDDFLGFAFCFVLRGNKIDPYTCRGIDVKLIFRTIDDNRLYGYSGCTGYLWDYNKAFSSDHVVIWFIGKLSLQSEGRLNWPFVCNTEAFVHVCPAYFDKSFDHVNNIEIEYGEIKKFGVRFVYNQDIERCDAETERKNKRSFHECCESSGSTEAIGLLEEEDDDESHSKKLKFM</sequence>
<dbReference type="Pfam" id="PF23282">
    <property type="entry name" value="WHD_ROQ1"/>
    <property type="match status" value="1"/>
</dbReference>
<dbReference type="EC" id="3.2.2.6" evidence="1"/>
<evidence type="ECO:0000313" key="9">
    <source>
        <dbReference type="Proteomes" id="UP001652623"/>
    </source>
</evidence>
<feature type="domain" description="TIR" evidence="8">
    <location>
        <begin position="63"/>
        <end position="230"/>
    </location>
</feature>
<evidence type="ECO:0000256" key="5">
    <source>
        <dbReference type="ARBA" id="ARBA00022821"/>
    </source>
</evidence>
<dbReference type="PROSITE" id="PS50104">
    <property type="entry name" value="TIR"/>
    <property type="match status" value="1"/>
</dbReference>
<dbReference type="InterPro" id="IPR035897">
    <property type="entry name" value="Toll_tir_struct_dom_sf"/>
</dbReference>
<dbReference type="RefSeq" id="XP_048319344.2">
    <property type="nucleotide sequence ID" value="XM_048463387.2"/>
</dbReference>
<dbReference type="RefSeq" id="XP_048319346.2">
    <property type="nucleotide sequence ID" value="XM_048463389.2"/>
</dbReference>
<dbReference type="GeneID" id="107435894"/>
<dbReference type="Proteomes" id="UP001652623">
    <property type="component" value="Chromosome 6"/>
</dbReference>
<keyword evidence="5" id="KW-0611">Plant defense</keyword>
<keyword evidence="9" id="KW-1185">Reference proteome</keyword>
<dbReference type="Gene3D" id="3.40.50.300">
    <property type="entry name" value="P-loop containing nucleotide triphosphate hydrolases"/>
    <property type="match status" value="1"/>
</dbReference>
<dbReference type="RefSeq" id="XP_048319345.2">
    <property type="nucleotide sequence ID" value="XM_048463388.2"/>
</dbReference>
<evidence type="ECO:0000313" key="10">
    <source>
        <dbReference type="RefSeq" id="XP_048319343.2"/>
    </source>
</evidence>